<feature type="non-terminal residue" evidence="5">
    <location>
        <position position="151"/>
    </location>
</feature>
<comment type="caution">
    <text evidence="5">The sequence shown here is derived from an EMBL/GenBank/DDBJ whole genome shotgun (WGS) entry which is preliminary data.</text>
</comment>
<sequence>YGDHKDGKRKGSSRSPLLAVSKKSCPAPPKEKNAFIYMEGVPIDANFDISFADGTEIVYRCGFIKPKKNRWKMTCEEGTWVGTPIICDGDVPVENMTSVLKMINGSCTYTKDEEIVATFYNDQQLVKDTIDFPSGTNLVCLFPHQFHNTLH</sequence>
<name>A0A8J2P355_9HEXA</name>
<reference evidence="5" key="1">
    <citation type="submission" date="2021-06" db="EMBL/GenBank/DDBJ databases">
        <authorList>
            <person name="Hodson N. C."/>
            <person name="Mongue J. A."/>
            <person name="Jaron S. K."/>
        </authorList>
    </citation>
    <scope>NUCLEOTIDE SEQUENCE</scope>
</reference>
<keyword evidence="2" id="KW-0768">Sushi</keyword>
<protein>
    <recommendedName>
        <fullName evidence="4">Sushi domain-containing protein</fullName>
    </recommendedName>
</protein>
<feature type="region of interest" description="Disordered" evidence="3">
    <location>
        <begin position="1"/>
        <end position="25"/>
    </location>
</feature>
<proteinExistence type="predicted"/>
<gene>
    <name evidence="5" type="ORF">AFUS01_LOCUS24796</name>
</gene>
<dbReference type="AlphaFoldDB" id="A0A8J2P355"/>
<dbReference type="PROSITE" id="PS50923">
    <property type="entry name" value="SUSHI"/>
    <property type="match status" value="1"/>
</dbReference>
<feature type="domain" description="Sushi" evidence="4">
    <location>
        <begin position="23"/>
        <end position="89"/>
    </location>
</feature>
<evidence type="ECO:0000256" key="1">
    <source>
        <dbReference type="ARBA" id="ARBA00023157"/>
    </source>
</evidence>
<evidence type="ECO:0000256" key="2">
    <source>
        <dbReference type="PROSITE-ProRule" id="PRU00302"/>
    </source>
</evidence>
<accession>A0A8J2P355</accession>
<comment type="caution">
    <text evidence="2">Lacks conserved residue(s) required for the propagation of feature annotation.</text>
</comment>
<dbReference type="InterPro" id="IPR000436">
    <property type="entry name" value="Sushi_SCR_CCP_dom"/>
</dbReference>
<evidence type="ECO:0000313" key="6">
    <source>
        <dbReference type="Proteomes" id="UP000708208"/>
    </source>
</evidence>
<dbReference type="Proteomes" id="UP000708208">
    <property type="component" value="Unassembled WGS sequence"/>
</dbReference>
<organism evidence="5 6">
    <name type="scientific">Allacma fusca</name>
    <dbReference type="NCBI Taxonomy" id="39272"/>
    <lineage>
        <taxon>Eukaryota</taxon>
        <taxon>Metazoa</taxon>
        <taxon>Ecdysozoa</taxon>
        <taxon>Arthropoda</taxon>
        <taxon>Hexapoda</taxon>
        <taxon>Collembola</taxon>
        <taxon>Symphypleona</taxon>
        <taxon>Sminthuridae</taxon>
        <taxon>Allacma</taxon>
    </lineage>
</organism>
<keyword evidence="1" id="KW-1015">Disulfide bond</keyword>
<dbReference type="EMBL" id="CAJVCH010312804">
    <property type="protein sequence ID" value="CAG7786221.1"/>
    <property type="molecule type" value="Genomic_DNA"/>
</dbReference>
<evidence type="ECO:0000259" key="4">
    <source>
        <dbReference type="PROSITE" id="PS50923"/>
    </source>
</evidence>
<evidence type="ECO:0000256" key="3">
    <source>
        <dbReference type="SAM" id="MobiDB-lite"/>
    </source>
</evidence>
<evidence type="ECO:0000313" key="5">
    <source>
        <dbReference type="EMBL" id="CAG7786221.1"/>
    </source>
</evidence>
<keyword evidence="6" id="KW-1185">Reference proteome</keyword>